<dbReference type="Proteomes" id="UP000054560">
    <property type="component" value="Unassembled WGS sequence"/>
</dbReference>
<feature type="non-terminal residue" evidence="1">
    <location>
        <position position="50"/>
    </location>
</feature>
<dbReference type="AlphaFoldDB" id="A0A0L0F5T6"/>
<keyword evidence="2" id="KW-1185">Reference proteome</keyword>
<dbReference type="GeneID" id="25915890"/>
<name>A0A0L0F5T6_9EUKA</name>
<gene>
    <name evidence="1" type="ORF">SARC_15386</name>
</gene>
<accession>A0A0L0F5T6</accession>
<reference evidence="1 2" key="1">
    <citation type="submission" date="2011-02" db="EMBL/GenBank/DDBJ databases">
        <title>The Genome Sequence of Sphaeroforma arctica JP610.</title>
        <authorList>
            <consortium name="The Broad Institute Genome Sequencing Platform"/>
            <person name="Russ C."/>
            <person name="Cuomo C."/>
            <person name="Young S.K."/>
            <person name="Zeng Q."/>
            <person name="Gargeya S."/>
            <person name="Alvarado L."/>
            <person name="Berlin A."/>
            <person name="Chapman S.B."/>
            <person name="Chen Z."/>
            <person name="Freedman E."/>
            <person name="Gellesch M."/>
            <person name="Goldberg J."/>
            <person name="Griggs A."/>
            <person name="Gujja S."/>
            <person name="Heilman E."/>
            <person name="Heiman D."/>
            <person name="Howarth C."/>
            <person name="Mehta T."/>
            <person name="Neiman D."/>
            <person name="Pearson M."/>
            <person name="Roberts A."/>
            <person name="Saif S."/>
            <person name="Shea T."/>
            <person name="Shenoy N."/>
            <person name="Sisk P."/>
            <person name="Stolte C."/>
            <person name="Sykes S."/>
            <person name="White J."/>
            <person name="Yandava C."/>
            <person name="Burger G."/>
            <person name="Gray M.W."/>
            <person name="Holland P.W.H."/>
            <person name="King N."/>
            <person name="Lang F.B.F."/>
            <person name="Roger A.J."/>
            <person name="Ruiz-Trillo I."/>
            <person name="Haas B."/>
            <person name="Nusbaum C."/>
            <person name="Birren B."/>
        </authorList>
    </citation>
    <scope>NUCLEOTIDE SEQUENCE [LARGE SCALE GENOMIC DNA]</scope>
    <source>
        <strain evidence="1 2">JP610</strain>
    </source>
</reference>
<organism evidence="1 2">
    <name type="scientific">Sphaeroforma arctica JP610</name>
    <dbReference type="NCBI Taxonomy" id="667725"/>
    <lineage>
        <taxon>Eukaryota</taxon>
        <taxon>Ichthyosporea</taxon>
        <taxon>Ichthyophonida</taxon>
        <taxon>Sphaeroforma</taxon>
    </lineage>
</organism>
<proteinExistence type="predicted"/>
<evidence type="ECO:0000313" key="1">
    <source>
        <dbReference type="EMBL" id="KNC72067.1"/>
    </source>
</evidence>
<dbReference type="RefSeq" id="XP_014145969.1">
    <property type="nucleotide sequence ID" value="XM_014290494.1"/>
</dbReference>
<evidence type="ECO:0000313" key="2">
    <source>
        <dbReference type="Proteomes" id="UP000054560"/>
    </source>
</evidence>
<sequence>MPPNANQHAVADALATTAEADPELLQFWKDHLSSPPFLPLPTDYPRHNTQ</sequence>
<protein>
    <submittedName>
        <fullName evidence="1">Uncharacterized protein</fullName>
    </submittedName>
</protein>
<dbReference type="EMBL" id="KQ247634">
    <property type="protein sequence ID" value="KNC72067.1"/>
    <property type="molecule type" value="Genomic_DNA"/>
</dbReference>